<dbReference type="InterPro" id="IPR011050">
    <property type="entry name" value="Pectin_lyase_fold/virulence"/>
</dbReference>
<gene>
    <name evidence="3" type="primary">icsA_3</name>
    <name evidence="3" type="ORF">ERS008460_02135</name>
</gene>
<dbReference type="PROSITE" id="PS51208">
    <property type="entry name" value="AUTOTRANSPORTER"/>
    <property type="match status" value="1"/>
</dbReference>
<evidence type="ECO:0000259" key="2">
    <source>
        <dbReference type="PROSITE" id="PS51208"/>
    </source>
</evidence>
<feature type="compositionally biased region" description="Polar residues" evidence="1">
    <location>
        <begin position="515"/>
        <end position="530"/>
    </location>
</feature>
<dbReference type="RefSeq" id="WP_080987281.1">
    <property type="nucleotide sequence ID" value="NZ_CQEM01000009.1"/>
</dbReference>
<feature type="region of interest" description="Disordered" evidence="1">
    <location>
        <begin position="466"/>
        <end position="566"/>
    </location>
</feature>
<dbReference type="Pfam" id="PF18883">
    <property type="entry name" value="AC_1"/>
    <property type="match status" value="1"/>
</dbReference>
<dbReference type="PANTHER" id="PTHR12338">
    <property type="entry name" value="AUTOTRANSPORTER"/>
    <property type="match status" value="1"/>
</dbReference>
<dbReference type="InterPro" id="IPR036709">
    <property type="entry name" value="Autotransporte_beta_dom_sf"/>
</dbReference>
<dbReference type="Proteomes" id="UP000040088">
    <property type="component" value="Unassembled WGS sequence"/>
</dbReference>
<dbReference type="PANTHER" id="PTHR12338:SF5">
    <property type="entry name" value="ANTIGEN 43-RELATED"/>
    <property type="match status" value="1"/>
</dbReference>
<sequence>MKNKVKSQTITQMNINNIRENSLLRKKSPIAIFIATALFVFGSDHAMAAPEDTYTYTNETIGTGGKHKKLYITDTQSVNDMLVHEGFLHMSGEAEAYRTTVLDEGDLHLDGYKPKAFNTKIESGGLFSLLGGASAHATIVNLGGTMSITRSTSDPIVLRDTTIGGILQLSGGQEWIMEGVQLEGETHFLTGSKLEIGADARDKEIYLTNNGNLIISNNMEIKSGIKGNGQIIIQKDAFDRPEKLKLTLIGRNLNDPDDADYDYSGETSLIDGTLQIKQATFHNSPITGIGAEKTELWIGETGSDNKSYLRTTVQNTHVSILNNSHWDMTENSTIYNLNISSLGSINLGYNGRLGNILTIGENYSANSQSLLEFNTQLGNDDSPTDRIIVRGDTSGETNVKVNNIGGTGDKTDFGILLIQVLGESNGEFIQLGRAKAGAFEYKLGRGESDLYKNWYLHSSLADYTVDNNKPTDAEPTLAQGATQPTALAPKEDTNTLGILPDYPDEDISENKRVSSKLNETKPTAHTTNVDDFTVGPHYPDENADKNKPVNIDEKHDAEDAPPAVPAVPAVPAAAPAAPAAPAAKTVTNDSASKTKVATTAKASSPSQPQVYAPENGSYIANIVMARSLFNTRFEDRSGSYQYKDAVSGQWRTSSMWMRTQGGKNNFGHAVDQLDINGKYYSVQLGMDVIQEGSGRIGVLAGLGKATSHSKSNVTGYYSNGSVNGYNLGVYASWLPEQKDNTGFYIDTLAQYSWFNNTVNGQEQAEDKYKSSGFTTSIESGYTFKMATTGQLGYFIQPNAQVTLQGIQTQSHKTAYGELISDDNKGHMVTRIGAKTYLQTMNSQDNQFTPFIAVNWLHQNQNTGAIISGQRVESKSKNSTEFKIGLESKIEQQLHVWATIDYQMGRYSDNNANALAGIKYHF</sequence>
<evidence type="ECO:0000313" key="3">
    <source>
        <dbReference type="EMBL" id="CNL19070.1"/>
    </source>
</evidence>
<feature type="compositionally biased region" description="Basic and acidic residues" evidence="1">
    <location>
        <begin position="538"/>
        <end position="558"/>
    </location>
</feature>
<dbReference type="Gene3D" id="2.40.128.130">
    <property type="entry name" value="Autotransporter beta-domain"/>
    <property type="match status" value="1"/>
</dbReference>
<dbReference type="SUPFAM" id="SSF51126">
    <property type="entry name" value="Pectin lyase-like"/>
    <property type="match status" value="1"/>
</dbReference>
<name>A0A0T9U4K0_YERAE</name>
<evidence type="ECO:0000313" key="4">
    <source>
        <dbReference type="Proteomes" id="UP000040088"/>
    </source>
</evidence>
<dbReference type="GO" id="GO:0019867">
    <property type="term" value="C:outer membrane"/>
    <property type="evidence" value="ECO:0007669"/>
    <property type="project" value="InterPro"/>
</dbReference>
<organism evidence="3 4">
    <name type="scientific">Yersinia aleksiciae</name>
    <dbReference type="NCBI Taxonomy" id="263819"/>
    <lineage>
        <taxon>Bacteria</taxon>
        <taxon>Pseudomonadati</taxon>
        <taxon>Pseudomonadota</taxon>
        <taxon>Gammaproteobacteria</taxon>
        <taxon>Enterobacterales</taxon>
        <taxon>Yersiniaceae</taxon>
        <taxon>Yersinia</taxon>
    </lineage>
</organism>
<reference evidence="4" key="1">
    <citation type="submission" date="2015-03" db="EMBL/GenBank/DDBJ databases">
        <authorList>
            <consortium name="Pathogen Informatics"/>
        </authorList>
    </citation>
    <scope>NUCLEOTIDE SEQUENCE [LARGE SCALE GENOMIC DNA]</scope>
    <source>
        <strain evidence="4">IP27925</strain>
    </source>
</reference>
<dbReference type="InterPro" id="IPR043990">
    <property type="entry name" value="AC_1"/>
</dbReference>
<dbReference type="SMART" id="SM00869">
    <property type="entry name" value="Autotransporter"/>
    <property type="match status" value="1"/>
</dbReference>
<dbReference type="SUPFAM" id="SSF103515">
    <property type="entry name" value="Autotransporter"/>
    <property type="match status" value="1"/>
</dbReference>
<dbReference type="InterPro" id="IPR050909">
    <property type="entry name" value="Bact_Autotransporter_VF"/>
</dbReference>
<proteinExistence type="predicted"/>
<dbReference type="Pfam" id="PF03797">
    <property type="entry name" value="Autotransporter"/>
    <property type="match status" value="1"/>
</dbReference>
<dbReference type="NCBIfam" id="TIGR01414">
    <property type="entry name" value="autotrans_barl"/>
    <property type="match status" value="1"/>
</dbReference>
<dbReference type="AlphaFoldDB" id="A0A0T9U4K0"/>
<accession>A0A0T9U4K0</accession>
<dbReference type="InterPro" id="IPR006315">
    <property type="entry name" value="OM_autotransptr_brl_dom"/>
</dbReference>
<dbReference type="EMBL" id="CQEM01000009">
    <property type="protein sequence ID" value="CNL19070.1"/>
    <property type="molecule type" value="Genomic_DNA"/>
</dbReference>
<dbReference type="InterPro" id="IPR012332">
    <property type="entry name" value="Autotransporter_pectin_lyase_C"/>
</dbReference>
<protein>
    <submittedName>
        <fullName evidence="3">Putative pertactin family virulence factor/autotransporter</fullName>
    </submittedName>
</protein>
<dbReference type="CDD" id="cd01344">
    <property type="entry name" value="PL2_Passenger_AT"/>
    <property type="match status" value="1"/>
</dbReference>
<feature type="domain" description="Autotransporter" evidence="2">
    <location>
        <begin position="648"/>
        <end position="921"/>
    </location>
</feature>
<dbReference type="InterPro" id="IPR005546">
    <property type="entry name" value="Autotransporte_beta"/>
</dbReference>
<evidence type="ECO:0000256" key="1">
    <source>
        <dbReference type="SAM" id="MobiDB-lite"/>
    </source>
</evidence>
<dbReference type="Gene3D" id="2.160.20.20">
    <property type="match status" value="1"/>
</dbReference>